<keyword evidence="3" id="KW-1185">Reference proteome</keyword>
<name>A0A026WET1_OOCBI</name>
<gene>
    <name evidence="2" type="ORF">X777_05734</name>
</gene>
<evidence type="ECO:0000313" key="2">
    <source>
        <dbReference type="EMBL" id="EZA54468.1"/>
    </source>
</evidence>
<feature type="signal peptide" evidence="1">
    <location>
        <begin position="1"/>
        <end position="33"/>
    </location>
</feature>
<accession>A0A026WET1</accession>
<sequence>MVEKNGGGGGSINPRRTILSFPVFLFFFSLAGGQREAGYSSDVRYHPVSSTRLHTGTREPVPLSLLFPSALLEPAQEHPKAALDFYRTKTVTAAPRHYKTGVHP</sequence>
<dbReference type="AlphaFoldDB" id="A0A026WET1"/>
<reference evidence="2 3" key="1">
    <citation type="journal article" date="2014" name="Curr. Biol.">
        <title>The genome of the clonal raider ant Cerapachys biroi.</title>
        <authorList>
            <person name="Oxley P.R."/>
            <person name="Ji L."/>
            <person name="Fetter-Pruneda I."/>
            <person name="McKenzie S.K."/>
            <person name="Li C."/>
            <person name="Hu H."/>
            <person name="Zhang G."/>
            <person name="Kronauer D.J."/>
        </authorList>
    </citation>
    <scope>NUCLEOTIDE SEQUENCE [LARGE SCALE GENOMIC DNA]</scope>
</reference>
<dbReference type="Proteomes" id="UP000053097">
    <property type="component" value="Unassembled WGS sequence"/>
</dbReference>
<protein>
    <recommendedName>
        <fullName evidence="4">Secreted protein</fullName>
    </recommendedName>
</protein>
<organism evidence="2 3">
    <name type="scientific">Ooceraea biroi</name>
    <name type="common">Clonal raider ant</name>
    <name type="synonym">Cerapachys biroi</name>
    <dbReference type="NCBI Taxonomy" id="2015173"/>
    <lineage>
        <taxon>Eukaryota</taxon>
        <taxon>Metazoa</taxon>
        <taxon>Ecdysozoa</taxon>
        <taxon>Arthropoda</taxon>
        <taxon>Hexapoda</taxon>
        <taxon>Insecta</taxon>
        <taxon>Pterygota</taxon>
        <taxon>Neoptera</taxon>
        <taxon>Endopterygota</taxon>
        <taxon>Hymenoptera</taxon>
        <taxon>Apocrita</taxon>
        <taxon>Aculeata</taxon>
        <taxon>Formicoidea</taxon>
        <taxon>Formicidae</taxon>
        <taxon>Dorylinae</taxon>
        <taxon>Ooceraea</taxon>
    </lineage>
</organism>
<proteinExistence type="predicted"/>
<dbReference type="EMBL" id="KK107249">
    <property type="protein sequence ID" value="EZA54468.1"/>
    <property type="molecule type" value="Genomic_DNA"/>
</dbReference>
<feature type="chain" id="PRO_5001541065" description="Secreted protein" evidence="1">
    <location>
        <begin position="34"/>
        <end position="104"/>
    </location>
</feature>
<evidence type="ECO:0000256" key="1">
    <source>
        <dbReference type="SAM" id="SignalP"/>
    </source>
</evidence>
<keyword evidence="1" id="KW-0732">Signal</keyword>
<evidence type="ECO:0000313" key="3">
    <source>
        <dbReference type="Proteomes" id="UP000053097"/>
    </source>
</evidence>
<evidence type="ECO:0008006" key="4">
    <source>
        <dbReference type="Google" id="ProtNLM"/>
    </source>
</evidence>